<dbReference type="EMBL" id="CAJNOR010000537">
    <property type="protein sequence ID" value="CAF0941745.1"/>
    <property type="molecule type" value="Genomic_DNA"/>
</dbReference>
<protein>
    <recommendedName>
        <fullName evidence="6">UBX domain-containing protein</fullName>
    </recommendedName>
</protein>
<feature type="region of interest" description="Disordered" evidence="1">
    <location>
        <begin position="203"/>
        <end position="243"/>
    </location>
</feature>
<dbReference type="SMART" id="SM00594">
    <property type="entry name" value="UAS"/>
    <property type="match status" value="1"/>
</dbReference>
<feature type="domain" description="UBX" evidence="2">
    <location>
        <begin position="635"/>
        <end position="713"/>
    </location>
</feature>
<dbReference type="PANTHER" id="PTHR23322:SF96">
    <property type="entry name" value="FAS-ASSOCIATED FACTOR 1"/>
    <property type="match status" value="1"/>
</dbReference>
<dbReference type="InterPro" id="IPR001012">
    <property type="entry name" value="UBX_dom"/>
</dbReference>
<dbReference type="Gene3D" id="1.10.8.10">
    <property type="entry name" value="DNA helicase RuvA subunit, C-terminal domain"/>
    <property type="match status" value="1"/>
</dbReference>
<evidence type="ECO:0000259" key="3">
    <source>
        <dbReference type="PROSITE" id="PS50053"/>
    </source>
</evidence>
<dbReference type="PROSITE" id="PS50053">
    <property type="entry name" value="UBIQUITIN_2"/>
    <property type="match status" value="1"/>
</dbReference>
<dbReference type="InterPro" id="IPR000626">
    <property type="entry name" value="Ubiquitin-like_dom"/>
</dbReference>
<evidence type="ECO:0000256" key="1">
    <source>
        <dbReference type="SAM" id="MobiDB-lite"/>
    </source>
</evidence>
<dbReference type="Proteomes" id="UP000663828">
    <property type="component" value="Unassembled WGS sequence"/>
</dbReference>
<keyword evidence="5" id="KW-1185">Reference proteome</keyword>
<evidence type="ECO:0008006" key="6">
    <source>
        <dbReference type="Google" id="ProtNLM"/>
    </source>
</evidence>
<feature type="compositionally biased region" description="Low complexity" evidence="1">
    <location>
        <begin position="65"/>
        <end position="99"/>
    </location>
</feature>
<sequence>MNNASREQILFDFQECTGLENLQECIDFLEQHQWNLLNAVQAVHDQISGGNSTTSRSTVPKQTKAASPSSHRSTTTTITTTTHQPAATKKHTPPTTTSSKRNHSSDDSDDIRVIKSISGSMGTRKKTVRSLNFTVEYKDHTEHIIMLEDDTVHKLQVKISERLHVPISRQKFSNWTSKTYDEHTILKDLHLPKDNTIHLISATPAMSNGASRSSTSSTSAAHATNRAQRPPISPAERNSMTTTSNDIPITVLCADKSGKNTPYELLMKQHVTIGELKKEIERVAHIPLRQQEWTGLGIAKDSDEFRRTSISRKGQLLVRKGETTSHQQTPVIKRDTKHTTIERHKSDDDVMDIDPELDLEQFDDDMSTVPQYMSSSSTASSLSSTRELLIPDRCTDEVMGLEHFNRVFHARYGSTGPILYMGSLEHALQDSVSASRDERRPLAIYLHSDRSVCANVFCAQVLASETIVEYLANNYLVWAWDVTADSNRIRLLDMFKRHLGPPFAQRVFSMDKDAYPLILIFTRTHGSLELINVIEGKCTPGEVLLQLIQSHDAFDQQRERDAKEEAMREVRENLKRQQEDEYHQSLQADKAKEEARLADEQKQKQERVAHEKRQQERLREQQDSQARLPSEPAENEQGITRFKIRLPDDDGILMRRFRVKETLQSLFDYLSSQGRMFGEYKLLTTYPKRDLTTLKQSDTFETLKLFPQEQLILEHL</sequence>
<dbReference type="InterPro" id="IPR006577">
    <property type="entry name" value="UAS"/>
</dbReference>
<accession>A0A814CJP7</accession>
<dbReference type="SUPFAM" id="SSF54236">
    <property type="entry name" value="Ubiquitin-like"/>
    <property type="match status" value="2"/>
</dbReference>
<dbReference type="Pfam" id="PF00789">
    <property type="entry name" value="UBX"/>
    <property type="match status" value="1"/>
</dbReference>
<dbReference type="SMART" id="SM00166">
    <property type="entry name" value="UBX"/>
    <property type="match status" value="1"/>
</dbReference>
<feature type="compositionally biased region" description="Basic and acidic residues" evidence="1">
    <location>
        <begin position="556"/>
        <end position="622"/>
    </location>
</feature>
<dbReference type="Pfam" id="PF21021">
    <property type="entry name" value="FAF1"/>
    <property type="match status" value="1"/>
</dbReference>
<dbReference type="Gene3D" id="3.40.30.10">
    <property type="entry name" value="Glutaredoxin"/>
    <property type="match status" value="1"/>
</dbReference>
<dbReference type="PROSITE" id="PS50033">
    <property type="entry name" value="UBX"/>
    <property type="match status" value="1"/>
</dbReference>
<dbReference type="GO" id="GO:0036503">
    <property type="term" value="P:ERAD pathway"/>
    <property type="evidence" value="ECO:0007669"/>
    <property type="project" value="TreeGrafter"/>
</dbReference>
<feature type="region of interest" description="Disordered" evidence="1">
    <location>
        <begin position="319"/>
        <end position="339"/>
    </location>
</feature>
<comment type="caution">
    <text evidence="4">The sequence shown here is derived from an EMBL/GenBank/DDBJ whole genome shotgun (WGS) entry which is preliminary data.</text>
</comment>
<evidence type="ECO:0000313" key="5">
    <source>
        <dbReference type="Proteomes" id="UP000663828"/>
    </source>
</evidence>
<evidence type="ECO:0000259" key="2">
    <source>
        <dbReference type="PROSITE" id="PS50033"/>
    </source>
</evidence>
<dbReference type="AlphaFoldDB" id="A0A814CJP7"/>
<dbReference type="GO" id="GO:0005783">
    <property type="term" value="C:endoplasmic reticulum"/>
    <property type="evidence" value="ECO:0007669"/>
    <property type="project" value="TreeGrafter"/>
</dbReference>
<feature type="compositionally biased region" description="Polar residues" evidence="1">
    <location>
        <begin position="48"/>
        <end position="61"/>
    </location>
</feature>
<dbReference type="InterPro" id="IPR029071">
    <property type="entry name" value="Ubiquitin-like_domsf"/>
</dbReference>
<organism evidence="4 5">
    <name type="scientific">Adineta ricciae</name>
    <name type="common">Rotifer</name>
    <dbReference type="NCBI Taxonomy" id="249248"/>
    <lineage>
        <taxon>Eukaryota</taxon>
        <taxon>Metazoa</taxon>
        <taxon>Spiralia</taxon>
        <taxon>Gnathifera</taxon>
        <taxon>Rotifera</taxon>
        <taxon>Eurotatoria</taxon>
        <taxon>Bdelloidea</taxon>
        <taxon>Adinetida</taxon>
        <taxon>Adinetidae</taxon>
        <taxon>Adineta</taxon>
    </lineage>
</organism>
<dbReference type="InterPro" id="IPR050730">
    <property type="entry name" value="UBX_domain-protein"/>
</dbReference>
<dbReference type="Gene3D" id="3.10.20.90">
    <property type="entry name" value="Phosphatidylinositol 3-kinase Catalytic Subunit, Chain A, domain 1"/>
    <property type="match status" value="3"/>
</dbReference>
<dbReference type="GO" id="GO:0043130">
    <property type="term" value="F:ubiquitin binding"/>
    <property type="evidence" value="ECO:0007669"/>
    <property type="project" value="TreeGrafter"/>
</dbReference>
<name>A0A814CJP7_ADIRI</name>
<gene>
    <name evidence="4" type="ORF">XAT740_LOCUS10156</name>
</gene>
<dbReference type="InterPro" id="IPR044541">
    <property type="entry name" value="FAF1_UBA"/>
</dbReference>
<dbReference type="InterPro" id="IPR036249">
    <property type="entry name" value="Thioredoxin-like_sf"/>
</dbReference>
<dbReference type="CDD" id="cd14413">
    <property type="entry name" value="UBA_FAF1"/>
    <property type="match status" value="1"/>
</dbReference>
<proteinExistence type="predicted"/>
<dbReference type="SUPFAM" id="SSF52833">
    <property type="entry name" value="Thioredoxin-like"/>
    <property type="match status" value="1"/>
</dbReference>
<feature type="region of interest" description="Disordered" evidence="1">
    <location>
        <begin position="47"/>
        <end position="111"/>
    </location>
</feature>
<feature type="compositionally biased region" description="Low complexity" evidence="1">
    <location>
        <begin position="205"/>
        <end position="227"/>
    </location>
</feature>
<dbReference type="GO" id="GO:0005634">
    <property type="term" value="C:nucleus"/>
    <property type="evidence" value="ECO:0007669"/>
    <property type="project" value="TreeGrafter"/>
</dbReference>
<dbReference type="PANTHER" id="PTHR23322">
    <property type="entry name" value="FAS-ASSOCIATED PROTEIN"/>
    <property type="match status" value="1"/>
</dbReference>
<dbReference type="InterPro" id="IPR049483">
    <property type="entry name" value="FAF1_2-like_UAS"/>
</dbReference>
<feature type="domain" description="Ubiquitin-like" evidence="3">
    <location>
        <begin position="131"/>
        <end position="200"/>
    </location>
</feature>
<evidence type="ECO:0000313" key="4">
    <source>
        <dbReference type="EMBL" id="CAF0941745.1"/>
    </source>
</evidence>
<reference evidence="4" key="1">
    <citation type="submission" date="2021-02" db="EMBL/GenBank/DDBJ databases">
        <authorList>
            <person name="Nowell W R."/>
        </authorList>
    </citation>
    <scope>NUCLEOTIDE SEQUENCE</scope>
</reference>
<dbReference type="Pfam" id="PF14555">
    <property type="entry name" value="UBA_4"/>
    <property type="match status" value="1"/>
</dbReference>
<feature type="region of interest" description="Disordered" evidence="1">
    <location>
        <begin position="556"/>
        <end position="639"/>
    </location>
</feature>